<dbReference type="GO" id="GO:0005829">
    <property type="term" value="C:cytosol"/>
    <property type="evidence" value="ECO:0007669"/>
    <property type="project" value="TreeGrafter"/>
</dbReference>
<dbReference type="Pfam" id="PF00270">
    <property type="entry name" value="DEAD"/>
    <property type="match status" value="1"/>
</dbReference>
<organism evidence="5 6">
    <name type="scientific">Schistosoma mattheei</name>
    <dbReference type="NCBI Taxonomy" id="31246"/>
    <lineage>
        <taxon>Eukaryota</taxon>
        <taxon>Metazoa</taxon>
        <taxon>Spiralia</taxon>
        <taxon>Lophotrochozoa</taxon>
        <taxon>Platyhelminthes</taxon>
        <taxon>Trematoda</taxon>
        <taxon>Digenea</taxon>
        <taxon>Strigeidida</taxon>
        <taxon>Schistosomatoidea</taxon>
        <taxon>Schistosomatidae</taxon>
        <taxon>Schistosoma</taxon>
    </lineage>
</organism>
<proteinExistence type="predicted"/>
<dbReference type="Gene3D" id="3.40.50.300">
    <property type="entry name" value="P-loop containing nucleotide triphosphate hydrolases"/>
    <property type="match status" value="1"/>
</dbReference>
<dbReference type="InterPro" id="IPR050079">
    <property type="entry name" value="DEAD_box_RNA_helicase"/>
</dbReference>
<evidence type="ECO:0000256" key="2">
    <source>
        <dbReference type="ARBA" id="ARBA00022801"/>
    </source>
</evidence>
<dbReference type="SMART" id="SM00487">
    <property type="entry name" value="DEXDc"/>
    <property type="match status" value="1"/>
</dbReference>
<reference evidence="5 6" key="1">
    <citation type="submission" date="2018-11" db="EMBL/GenBank/DDBJ databases">
        <authorList>
            <consortium name="Pathogen Informatics"/>
        </authorList>
    </citation>
    <scope>NUCLEOTIDE SEQUENCE [LARGE SCALE GENOMIC DNA]</scope>
    <source>
        <strain>Denwood</strain>
        <strain evidence="6">Zambia</strain>
    </source>
</reference>
<keyword evidence="2" id="KW-0378">Hydrolase</keyword>
<dbReference type="STRING" id="31246.A0A183NX94"/>
<keyword evidence="3" id="KW-0347">Helicase</keyword>
<dbReference type="Proteomes" id="UP000269396">
    <property type="component" value="Unassembled WGS sequence"/>
</dbReference>
<dbReference type="GO" id="GO:0003724">
    <property type="term" value="F:RNA helicase activity"/>
    <property type="evidence" value="ECO:0007669"/>
    <property type="project" value="TreeGrafter"/>
</dbReference>
<sequence length="134" mass="14871">MTFSHLGLIKELCSVCQHMKWDSPTKIQLKSIPFALEGKDIVGIAETGSGKTGAFLLPIIQHWIKCGQPVGFALILAPTRELAQQLANEAERLGQCKTDELEFHLEVILLVGGEDMVDQALKLAWRKHHFIVGK</sequence>
<dbReference type="GO" id="GO:0005524">
    <property type="term" value="F:ATP binding"/>
    <property type="evidence" value="ECO:0007669"/>
    <property type="project" value="UniProtKB-KW"/>
</dbReference>
<accession>A0A183NX94</accession>
<name>A0A183NX94_9TREM</name>
<dbReference type="AlphaFoldDB" id="A0A183NX94"/>
<dbReference type="PANTHER" id="PTHR47959">
    <property type="entry name" value="ATP-DEPENDENT RNA HELICASE RHLE-RELATED"/>
    <property type="match status" value="1"/>
</dbReference>
<dbReference type="InterPro" id="IPR011545">
    <property type="entry name" value="DEAD/DEAH_box_helicase_dom"/>
</dbReference>
<keyword evidence="6" id="KW-1185">Reference proteome</keyword>
<dbReference type="InterPro" id="IPR027417">
    <property type="entry name" value="P-loop_NTPase"/>
</dbReference>
<evidence type="ECO:0000256" key="3">
    <source>
        <dbReference type="ARBA" id="ARBA00022806"/>
    </source>
</evidence>
<evidence type="ECO:0000313" key="5">
    <source>
        <dbReference type="EMBL" id="VDP35535.1"/>
    </source>
</evidence>
<keyword evidence="4" id="KW-0067">ATP-binding</keyword>
<evidence type="ECO:0000313" key="6">
    <source>
        <dbReference type="Proteomes" id="UP000269396"/>
    </source>
</evidence>
<dbReference type="EMBL" id="UZAL01027774">
    <property type="protein sequence ID" value="VDP35535.1"/>
    <property type="molecule type" value="Genomic_DNA"/>
</dbReference>
<dbReference type="GO" id="GO:0016787">
    <property type="term" value="F:hydrolase activity"/>
    <property type="evidence" value="ECO:0007669"/>
    <property type="project" value="UniProtKB-KW"/>
</dbReference>
<protein>
    <submittedName>
        <fullName evidence="5">Uncharacterized protein</fullName>
    </submittedName>
</protein>
<dbReference type="InterPro" id="IPR014001">
    <property type="entry name" value="Helicase_ATP-bd"/>
</dbReference>
<dbReference type="SUPFAM" id="SSF52540">
    <property type="entry name" value="P-loop containing nucleoside triphosphate hydrolases"/>
    <property type="match status" value="1"/>
</dbReference>
<gene>
    <name evidence="5" type="ORF">SMTD_LOCUS6730</name>
</gene>
<dbReference type="PROSITE" id="PS51192">
    <property type="entry name" value="HELICASE_ATP_BIND_1"/>
    <property type="match status" value="1"/>
</dbReference>
<evidence type="ECO:0000256" key="1">
    <source>
        <dbReference type="ARBA" id="ARBA00022741"/>
    </source>
</evidence>
<keyword evidence="1" id="KW-0547">Nucleotide-binding</keyword>
<dbReference type="GO" id="GO:0003676">
    <property type="term" value="F:nucleic acid binding"/>
    <property type="evidence" value="ECO:0007669"/>
    <property type="project" value="InterPro"/>
</dbReference>
<dbReference type="PANTHER" id="PTHR47959:SF24">
    <property type="entry name" value="ATP-DEPENDENT RNA HELICASE"/>
    <property type="match status" value="1"/>
</dbReference>
<evidence type="ECO:0000256" key="4">
    <source>
        <dbReference type="ARBA" id="ARBA00022840"/>
    </source>
</evidence>